<gene>
    <name evidence="10" type="ORF">L210DRAFT_841410</name>
</gene>
<evidence type="ECO:0000256" key="9">
    <source>
        <dbReference type="SAM" id="Phobius"/>
    </source>
</evidence>
<keyword evidence="5" id="KW-0571">Peptide transport</keyword>
<dbReference type="PANTHER" id="PTHR22601">
    <property type="entry name" value="ISP4 LIKE PROTEIN"/>
    <property type="match status" value="1"/>
</dbReference>
<proteinExistence type="inferred from homology"/>
<feature type="transmembrane region" description="Helical" evidence="9">
    <location>
        <begin position="557"/>
        <end position="577"/>
    </location>
</feature>
<dbReference type="Pfam" id="PF03169">
    <property type="entry name" value="OPT"/>
    <property type="match status" value="1"/>
</dbReference>
<dbReference type="NCBIfam" id="TIGR00728">
    <property type="entry name" value="OPT_sfam"/>
    <property type="match status" value="1"/>
</dbReference>
<comment type="caution">
    <text evidence="10">The sequence shown here is derived from an EMBL/GenBank/DDBJ whole genome shotgun (WGS) entry which is preliminary data.</text>
</comment>
<dbReference type="InterPro" id="IPR004648">
    <property type="entry name" value="Oligpept_transpt"/>
</dbReference>
<keyword evidence="11" id="KW-1185">Reference proteome</keyword>
<feature type="transmembrane region" description="Helical" evidence="9">
    <location>
        <begin position="499"/>
        <end position="519"/>
    </location>
</feature>
<keyword evidence="4 9" id="KW-0812">Transmembrane</keyword>
<evidence type="ECO:0000256" key="8">
    <source>
        <dbReference type="ARBA" id="ARBA00023136"/>
    </source>
</evidence>
<evidence type="ECO:0000313" key="11">
    <source>
        <dbReference type="Proteomes" id="UP001194468"/>
    </source>
</evidence>
<keyword evidence="3" id="KW-0813">Transport</keyword>
<feature type="transmembrane region" description="Helical" evidence="9">
    <location>
        <begin position="299"/>
        <end position="319"/>
    </location>
</feature>
<feature type="transmembrane region" description="Helical" evidence="9">
    <location>
        <begin position="133"/>
        <end position="150"/>
    </location>
</feature>
<evidence type="ECO:0000256" key="6">
    <source>
        <dbReference type="ARBA" id="ARBA00022927"/>
    </source>
</evidence>
<dbReference type="AlphaFoldDB" id="A0AAD4GIM3"/>
<sequence>MVPTSFTNSATNIVNHSAFRRRGVPDVPEDVDFIMEHLNDPNFDYHSELQSLSDSSTDVLELEKRNVSDTGSVRLSEFDVQSRSESLRYSTTSKTETQGTAFDYDDESPYPEVRAAVSSVDDTTMPVNTFRTWFLGLFYTLVLSALNQLFSLRYPSITITGIIAQLTALPLGKALERALPTTQFHTLGYTWSLNPGPFNIKEHVLITVMANVAASGAYATDVIATQRFFYHQTLSRTYEILLVLSSQLICFALGGFLRRFLVYPSSMIWPGALVNSALFNTLHRAYGKPDHRHISREKFFVIALACSALWYLVPGYLWTGLSVFNWVCWIAPNNVAVNTLFGTSTGLGMGILTFDWSQVSYFSNPLVSPWWSEANTGVGFVFCFWILAPILYYTNSFYTSYLPMSAPIAFDNTGMAYDPAQVVTNGTFDVGKYEAYSPAFLPATLAIAYGVAFAGFTSVIVHTLLWYRRDIMKRFRSNLRDERDIHSRLMQAYPEVPQWWYASLGITMLILLFVTVEVYPTDLPIWGVCVALALAVLVSVPVGMIQAITNQQVALNVMFELLAGYILPGKPVALMIFKTLSYAGTNQAVGFAGDLKLGHYMKIPPRLMFTAQVVAGFVSAIVVTLVQDWMFANIVDICQPNQPQFFTCPSTAVFATSSLIWGGIGPQRLFSPGTIYSPLLWFFFVGAALPVPFYYLARRFPLSYYRYVNIPVIFAGISSMPPATGINYSSWLTAGFLFQWFMRRYHFRWWMRYNYILAAGLDAGVAFGLLFIFFVLQLPKGGFTLHWWGNTAWQNTADFLGTPFRVMPTGQTFGPSTW</sequence>
<dbReference type="InterPro" id="IPR004813">
    <property type="entry name" value="OPT"/>
</dbReference>
<comment type="subcellular location">
    <subcellularLocation>
        <location evidence="1">Membrane</location>
        <topology evidence="1">Multi-pass membrane protein</topology>
    </subcellularLocation>
</comment>
<feature type="transmembrane region" description="Helical" evidence="9">
    <location>
        <begin position="267"/>
        <end position="287"/>
    </location>
</feature>
<reference evidence="10" key="1">
    <citation type="submission" date="2019-10" db="EMBL/GenBank/DDBJ databases">
        <authorList>
            <consortium name="DOE Joint Genome Institute"/>
            <person name="Kuo A."/>
            <person name="Miyauchi S."/>
            <person name="Kiss E."/>
            <person name="Drula E."/>
            <person name="Kohler A."/>
            <person name="Sanchez-Garcia M."/>
            <person name="Andreopoulos B."/>
            <person name="Barry K.W."/>
            <person name="Bonito G."/>
            <person name="Buee M."/>
            <person name="Carver A."/>
            <person name="Chen C."/>
            <person name="Cichocki N."/>
            <person name="Clum A."/>
            <person name="Culley D."/>
            <person name="Crous P.W."/>
            <person name="Fauchery L."/>
            <person name="Girlanda M."/>
            <person name="Hayes R."/>
            <person name="Keri Z."/>
            <person name="LaButti K."/>
            <person name="Lipzen A."/>
            <person name="Lombard V."/>
            <person name="Magnuson J."/>
            <person name="Maillard F."/>
            <person name="Morin E."/>
            <person name="Murat C."/>
            <person name="Nolan M."/>
            <person name="Ohm R."/>
            <person name="Pangilinan J."/>
            <person name="Pereira M."/>
            <person name="Perotto S."/>
            <person name="Peter M."/>
            <person name="Riley R."/>
            <person name="Sitrit Y."/>
            <person name="Stielow B."/>
            <person name="Szollosi G."/>
            <person name="Zifcakova L."/>
            <person name="Stursova M."/>
            <person name="Spatafora J.W."/>
            <person name="Tedersoo L."/>
            <person name="Vaario L.-M."/>
            <person name="Yamada A."/>
            <person name="Yan M."/>
            <person name="Wang P."/>
            <person name="Xu J."/>
            <person name="Bruns T."/>
            <person name="Baldrian P."/>
            <person name="Vilgalys R."/>
            <person name="Henrissat B."/>
            <person name="Grigoriev I.V."/>
            <person name="Hibbett D."/>
            <person name="Nagy L.G."/>
            <person name="Martin F.M."/>
        </authorList>
    </citation>
    <scope>NUCLEOTIDE SEQUENCE</scope>
    <source>
        <strain evidence="10">BED1</strain>
    </source>
</reference>
<evidence type="ECO:0000256" key="4">
    <source>
        <dbReference type="ARBA" id="ARBA00022692"/>
    </source>
</evidence>
<feature type="transmembrane region" description="Helical" evidence="9">
    <location>
        <begin position="525"/>
        <end position="545"/>
    </location>
</feature>
<evidence type="ECO:0000256" key="7">
    <source>
        <dbReference type="ARBA" id="ARBA00022989"/>
    </source>
</evidence>
<organism evidence="10 11">
    <name type="scientific">Boletus edulis BED1</name>
    <dbReference type="NCBI Taxonomy" id="1328754"/>
    <lineage>
        <taxon>Eukaryota</taxon>
        <taxon>Fungi</taxon>
        <taxon>Dikarya</taxon>
        <taxon>Basidiomycota</taxon>
        <taxon>Agaricomycotina</taxon>
        <taxon>Agaricomycetes</taxon>
        <taxon>Agaricomycetidae</taxon>
        <taxon>Boletales</taxon>
        <taxon>Boletineae</taxon>
        <taxon>Boletaceae</taxon>
        <taxon>Boletoideae</taxon>
        <taxon>Boletus</taxon>
    </lineage>
</organism>
<name>A0AAD4GIM3_BOLED</name>
<keyword evidence="6" id="KW-0653">Protein transport</keyword>
<dbReference type="GO" id="GO:0015031">
    <property type="term" value="P:protein transport"/>
    <property type="evidence" value="ECO:0007669"/>
    <property type="project" value="UniProtKB-KW"/>
</dbReference>
<dbReference type="EMBL" id="WHUW01000005">
    <property type="protein sequence ID" value="KAF8446234.1"/>
    <property type="molecule type" value="Genomic_DNA"/>
</dbReference>
<dbReference type="Proteomes" id="UP001194468">
    <property type="component" value="Unassembled WGS sequence"/>
</dbReference>
<keyword evidence="7 9" id="KW-1133">Transmembrane helix</keyword>
<evidence type="ECO:0000256" key="5">
    <source>
        <dbReference type="ARBA" id="ARBA00022856"/>
    </source>
</evidence>
<dbReference type="NCBIfam" id="TIGR00727">
    <property type="entry name" value="ISP4_OPT"/>
    <property type="match status" value="1"/>
</dbReference>
<keyword evidence="8 9" id="KW-0472">Membrane</keyword>
<feature type="transmembrane region" description="Helical" evidence="9">
    <location>
        <begin position="607"/>
        <end position="626"/>
    </location>
</feature>
<evidence type="ECO:0000313" key="10">
    <source>
        <dbReference type="EMBL" id="KAF8446234.1"/>
    </source>
</evidence>
<evidence type="ECO:0000256" key="1">
    <source>
        <dbReference type="ARBA" id="ARBA00004141"/>
    </source>
</evidence>
<feature type="transmembrane region" description="Helical" evidence="9">
    <location>
        <begin position="446"/>
        <end position="467"/>
    </location>
</feature>
<feature type="transmembrane region" description="Helical" evidence="9">
    <location>
        <begin position="240"/>
        <end position="261"/>
    </location>
</feature>
<comment type="similarity">
    <text evidence="2">Belongs to the oligopeptide OPT transporter family.</text>
</comment>
<feature type="transmembrane region" description="Helical" evidence="9">
    <location>
        <begin position="676"/>
        <end position="697"/>
    </location>
</feature>
<dbReference type="GO" id="GO:0016020">
    <property type="term" value="C:membrane"/>
    <property type="evidence" value="ECO:0007669"/>
    <property type="project" value="UniProtKB-SubCell"/>
</dbReference>
<feature type="transmembrane region" description="Helical" evidence="9">
    <location>
        <begin position="646"/>
        <end position="664"/>
    </location>
</feature>
<dbReference type="GO" id="GO:0035673">
    <property type="term" value="F:oligopeptide transmembrane transporter activity"/>
    <property type="evidence" value="ECO:0007669"/>
    <property type="project" value="InterPro"/>
</dbReference>
<reference evidence="10" key="2">
    <citation type="journal article" date="2020" name="Nat. Commun.">
        <title>Large-scale genome sequencing of mycorrhizal fungi provides insights into the early evolution of symbiotic traits.</title>
        <authorList>
            <person name="Miyauchi S."/>
            <person name="Kiss E."/>
            <person name="Kuo A."/>
            <person name="Drula E."/>
            <person name="Kohler A."/>
            <person name="Sanchez-Garcia M."/>
            <person name="Morin E."/>
            <person name="Andreopoulos B."/>
            <person name="Barry K.W."/>
            <person name="Bonito G."/>
            <person name="Buee M."/>
            <person name="Carver A."/>
            <person name="Chen C."/>
            <person name="Cichocki N."/>
            <person name="Clum A."/>
            <person name="Culley D."/>
            <person name="Crous P.W."/>
            <person name="Fauchery L."/>
            <person name="Girlanda M."/>
            <person name="Hayes R.D."/>
            <person name="Keri Z."/>
            <person name="LaButti K."/>
            <person name="Lipzen A."/>
            <person name="Lombard V."/>
            <person name="Magnuson J."/>
            <person name="Maillard F."/>
            <person name="Murat C."/>
            <person name="Nolan M."/>
            <person name="Ohm R.A."/>
            <person name="Pangilinan J."/>
            <person name="Pereira M.F."/>
            <person name="Perotto S."/>
            <person name="Peter M."/>
            <person name="Pfister S."/>
            <person name="Riley R."/>
            <person name="Sitrit Y."/>
            <person name="Stielow J.B."/>
            <person name="Szollosi G."/>
            <person name="Zifcakova L."/>
            <person name="Stursova M."/>
            <person name="Spatafora J.W."/>
            <person name="Tedersoo L."/>
            <person name="Vaario L.M."/>
            <person name="Yamada A."/>
            <person name="Yan M."/>
            <person name="Wang P."/>
            <person name="Xu J."/>
            <person name="Bruns T."/>
            <person name="Baldrian P."/>
            <person name="Vilgalys R."/>
            <person name="Dunand C."/>
            <person name="Henrissat B."/>
            <person name="Grigoriev I.V."/>
            <person name="Hibbett D."/>
            <person name="Nagy L.G."/>
            <person name="Martin F.M."/>
        </authorList>
    </citation>
    <scope>NUCLEOTIDE SEQUENCE</scope>
    <source>
        <strain evidence="10">BED1</strain>
    </source>
</reference>
<accession>A0AAD4GIM3</accession>
<feature type="transmembrane region" description="Helical" evidence="9">
    <location>
        <begin position="374"/>
        <end position="394"/>
    </location>
</feature>
<evidence type="ECO:0000256" key="3">
    <source>
        <dbReference type="ARBA" id="ARBA00022448"/>
    </source>
</evidence>
<protein>
    <submittedName>
        <fullName evidence="10">OPT oligopeptide transporter</fullName>
    </submittedName>
</protein>
<evidence type="ECO:0000256" key="2">
    <source>
        <dbReference type="ARBA" id="ARBA00008807"/>
    </source>
</evidence>
<feature type="transmembrane region" description="Helical" evidence="9">
    <location>
        <begin position="339"/>
        <end position="362"/>
    </location>
</feature>
<feature type="transmembrane region" description="Helical" evidence="9">
    <location>
        <begin position="754"/>
        <end position="776"/>
    </location>
</feature>